<dbReference type="SUPFAM" id="SSF53474">
    <property type="entry name" value="alpha/beta-Hydrolases"/>
    <property type="match status" value="1"/>
</dbReference>
<dbReference type="Proteomes" id="UP001519863">
    <property type="component" value="Unassembled WGS sequence"/>
</dbReference>
<name>A0ABS7BCN5_9ACTN</name>
<sequence length="77" mass="8259">MSSTSTGIRTGCPTWRATRWRSWTTIVHGDQDPVLTLAHGAALAAAIPHAELRLVPGMGHVYCSPGLPELLADLVRL</sequence>
<evidence type="ECO:0000313" key="1">
    <source>
        <dbReference type="EMBL" id="MBW6438776.1"/>
    </source>
</evidence>
<evidence type="ECO:0000313" key="2">
    <source>
        <dbReference type="Proteomes" id="UP001519863"/>
    </source>
</evidence>
<dbReference type="Gene3D" id="3.40.50.1820">
    <property type="entry name" value="alpha/beta hydrolase"/>
    <property type="match status" value="1"/>
</dbReference>
<reference evidence="1 2" key="1">
    <citation type="journal article" date="2013" name="Antonie Van Leeuwenhoek">
        <title>Actinoplanes hulinensis sp. nov., a novel actinomycete isolated from soybean root (Glycine max (L.) Merr).</title>
        <authorList>
            <person name="Shen Y."/>
            <person name="Liu C."/>
            <person name="Wang X."/>
            <person name="Zhao J."/>
            <person name="Jia F."/>
            <person name="Zhang Y."/>
            <person name="Wang L."/>
            <person name="Yang D."/>
            <person name="Xiang W."/>
        </authorList>
    </citation>
    <scope>NUCLEOTIDE SEQUENCE [LARGE SCALE GENOMIC DNA]</scope>
    <source>
        <strain evidence="1 2">NEAU-M9</strain>
    </source>
</reference>
<evidence type="ECO:0008006" key="3">
    <source>
        <dbReference type="Google" id="ProtNLM"/>
    </source>
</evidence>
<dbReference type="EMBL" id="JAHXZI010000022">
    <property type="protein sequence ID" value="MBW6438776.1"/>
    <property type="molecule type" value="Genomic_DNA"/>
</dbReference>
<comment type="caution">
    <text evidence="1">The sequence shown here is derived from an EMBL/GenBank/DDBJ whole genome shotgun (WGS) entry which is preliminary data.</text>
</comment>
<protein>
    <recommendedName>
        <fullName evidence="3">Peptidase S33 tripeptidyl aminopeptidase-like C-terminal domain-containing protein</fullName>
    </recommendedName>
</protein>
<accession>A0ABS7BCN5</accession>
<dbReference type="InterPro" id="IPR029058">
    <property type="entry name" value="AB_hydrolase_fold"/>
</dbReference>
<dbReference type="RefSeq" id="WP_220147972.1">
    <property type="nucleotide sequence ID" value="NZ_JAHXZI010000022.1"/>
</dbReference>
<proteinExistence type="predicted"/>
<keyword evidence="2" id="KW-1185">Reference proteome</keyword>
<gene>
    <name evidence="1" type="ORF">KZ829_34115</name>
</gene>
<organism evidence="1 2">
    <name type="scientific">Actinoplanes hulinensis</name>
    <dbReference type="NCBI Taxonomy" id="1144547"/>
    <lineage>
        <taxon>Bacteria</taxon>
        <taxon>Bacillati</taxon>
        <taxon>Actinomycetota</taxon>
        <taxon>Actinomycetes</taxon>
        <taxon>Micromonosporales</taxon>
        <taxon>Micromonosporaceae</taxon>
        <taxon>Actinoplanes</taxon>
    </lineage>
</organism>